<evidence type="ECO:0000256" key="1">
    <source>
        <dbReference type="SAM" id="MobiDB-lite"/>
    </source>
</evidence>
<name>H1SD13_9BURK</name>
<protein>
    <submittedName>
        <fullName evidence="2">Uncharacterized protein</fullName>
    </submittedName>
</protein>
<dbReference type="EMBL" id="AHJE01000087">
    <property type="protein sequence ID" value="EHP39559.1"/>
    <property type="molecule type" value="Genomic_DNA"/>
</dbReference>
<sequence>MVPIDGVKRTGALGSVMGAAWAAAGPKLTVTGRCATAQRNRLCRAAPDWIAKLAGSVAPAANAPAACLACCKDTCSGASQVVMATTPASARTHTLRRPRSAMEMPDEESESGCALP</sequence>
<organism evidence="2 3">
    <name type="scientific">Cupriavidus basilensis OR16</name>
    <dbReference type="NCBI Taxonomy" id="1127483"/>
    <lineage>
        <taxon>Bacteria</taxon>
        <taxon>Pseudomonadati</taxon>
        <taxon>Pseudomonadota</taxon>
        <taxon>Betaproteobacteria</taxon>
        <taxon>Burkholderiales</taxon>
        <taxon>Burkholderiaceae</taxon>
        <taxon>Cupriavidus</taxon>
    </lineage>
</organism>
<comment type="caution">
    <text evidence="2">The sequence shown here is derived from an EMBL/GenBank/DDBJ whole genome shotgun (WGS) entry which is preliminary data.</text>
</comment>
<evidence type="ECO:0000313" key="3">
    <source>
        <dbReference type="Proteomes" id="UP000005808"/>
    </source>
</evidence>
<proteinExistence type="predicted"/>
<dbReference type="Proteomes" id="UP000005808">
    <property type="component" value="Unassembled WGS sequence"/>
</dbReference>
<dbReference type="PATRIC" id="fig|1127483.3.peg.6123"/>
<accession>H1SD13</accession>
<gene>
    <name evidence="2" type="ORF">OR16_30664</name>
</gene>
<feature type="region of interest" description="Disordered" evidence="1">
    <location>
        <begin position="89"/>
        <end position="116"/>
    </location>
</feature>
<dbReference type="AlphaFoldDB" id="H1SD13"/>
<reference evidence="2 3" key="1">
    <citation type="journal article" date="2012" name="J. Bacteriol.">
        <title>De Novo Genome Project of Cupriavidus basilensis OR16.</title>
        <authorList>
            <person name="Cserhati M."/>
            <person name="Kriszt B."/>
            <person name="Szoboszlay S."/>
            <person name="Toth A."/>
            <person name="Szabo I."/>
            <person name="Tancsics A."/>
            <person name="Nagy I."/>
            <person name="Horvath B."/>
            <person name="Nagy I."/>
            <person name="Kukolya J."/>
        </authorList>
    </citation>
    <scope>NUCLEOTIDE SEQUENCE [LARGE SCALE GENOMIC DNA]</scope>
    <source>
        <strain evidence="2 3">OR16</strain>
    </source>
</reference>
<evidence type="ECO:0000313" key="2">
    <source>
        <dbReference type="EMBL" id="EHP39559.1"/>
    </source>
</evidence>